<protein>
    <recommendedName>
        <fullName evidence="6">UvrD-like helicase ATP-binding domain-containing protein</fullName>
    </recommendedName>
</protein>
<dbReference type="InterPro" id="IPR014017">
    <property type="entry name" value="DNA_helicase_UvrD-like_C"/>
</dbReference>
<dbReference type="Pfam" id="PF13361">
    <property type="entry name" value="UvrD_C"/>
    <property type="match status" value="1"/>
</dbReference>
<accession>A0A067SCN1</accession>
<dbReference type="PANTHER" id="PTHR21529:SF4">
    <property type="entry name" value="TPR AND ANKYRIN REPEAT-CONTAINING PROTEIN 1"/>
    <property type="match status" value="1"/>
</dbReference>
<evidence type="ECO:0000256" key="4">
    <source>
        <dbReference type="ARBA" id="ARBA00022840"/>
    </source>
</evidence>
<evidence type="ECO:0000313" key="7">
    <source>
        <dbReference type="EMBL" id="KDR68695.1"/>
    </source>
</evidence>
<dbReference type="Proteomes" id="UP000027222">
    <property type="component" value="Unassembled WGS sequence"/>
</dbReference>
<keyword evidence="2 5" id="KW-0378">Hydrolase</keyword>
<evidence type="ECO:0000313" key="8">
    <source>
        <dbReference type="Proteomes" id="UP000027222"/>
    </source>
</evidence>
<gene>
    <name evidence="7" type="ORF">GALMADRAFT_146049</name>
</gene>
<name>A0A067SCN1_GALM3</name>
<keyword evidence="8" id="KW-1185">Reference proteome</keyword>
<evidence type="ECO:0000256" key="5">
    <source>
        <dbReference type="PROSITE-ProRule" id="PRU00560"/>
    </source>
</evidence>
<dbReference type="PANTHER" id="PTHR21529">
    <property type="entry name" value="MAMMARY TURMOR VIRUS RECEPTOR HOMOLOG 1, 2 MTVR1, 2"/>
    <property type="match status" value="1"/>
</dbReference>
<dbReference type="InterPro" id="IPR027417">
    <property type="entry name" value="P-loop_NTPase"/>
</dbReference>
<organism evidence="7 8">
    <name type="scientific">Galerina marginata (strain CBS 339.88)</name>
    <dbReference type="NCBI Taxonomy" id="685588"/>
    <lineage>
        <taxon>Eukaryota</taxon>
        <taxon>Fungi</taxon>
        <taxon>Dikarya</taxon>
        <taxon>Basidiomycota</taxon>
        <taxon>Agaricomycotina</taxon>
        <taxon>Agaricomycetes</taxon>
        <taxon>Agaricomycetidae</taxon>
        <taxon>Agaricales</taxon>
        <taxon>Agaricineae</taxon>
        <taxon>Strophariaceae</taxon>
        <taxon>Galerina</taxon>
    </lineage>
</organism>
<feature type="binding site" evidence="5">
    <location>
        <begin position="499"/>
        <end position="506"/>
    </location>
    <ligand>
        <name>ATP</name>
        <dbReference type="ChEBI" id="CHEBI:30616"/>
    </ligand>
</feature>
<dbReference type="SUPFAM" id="SSF52540">
    <property type="entry name" value="P-loop containing nucleoside triphosphate hydrolases"/>
    <property type="match status" value="1"/>
</dbReference>
<dbReference type="PROSITE" id="PS51198">
    <property type="entry name" value="UVRD_HELICASE_ATP_BIND"/>
    <property type="match status" value="1"/>
</dbReference>
<keyword evidence="4 5" id="KW-0067">ATP-binding</keyword>
<dbReference type="InterPro" id="IPR014016">
    <property type="entry name" value="UvrD-like_ATP-bd"/>
</dbReference>
<keyword evidence="1 5" id="KW-0547">Nucleotide-binding</keyword>
<dbReference type="Gene3D" id="3.40.50.300">
    <property type="entry name" value="P-loop containing nucleotide triphosphate hydrolases"/>
    <property type="match status" value="2"/>
</dbReference>
<dbReference type="OrthoDB" id="3156807at2759"/>
<evidence type="ECO:0000256" key="2">
    <source>
        <dbReference type="ARBA" id="ARBA00022801"/>
    </source>
</evidence>
<dbReference type="STRING" id="685588.A0A067SCN1"/>
<dbReference type="GO" id="GO:0016787">
    <property type="term" value="F:hydrolase activity"/>
    <property type="evidence" value="ECO:0007669"/>
    <property type="project" value="UniProtKB-UniRule"/>
</dbReference>
<evidence type="ECO:0000259" key="6">
    <source>
        <dbReference type="PROSITE" id="PS51198"/>
    </source>
</evidence>
<dbReference type="GO" id="GO:0004386">
    <property type="term" value="F:helicase activity"/>
    <property type="evidence" value="ECO:0007669"/>
    <property type="project" value="UniProtKB-UniRule"/>
</dbReference>
<reference evidence="8" key="1">
    <citation type="journal article" date="2014" name="Proc. Natl. Acad. Sci. U.S.A.">
        <title>Extensive sampling of basidiomycete genomes demonstrates inadequacy of the white-rot/brown-rot paradigm for wood decay fungi.</title>
        <authorList>
            <person name="Riley R."/>
            <person name="Salamov A.A."/>
            <person name="Brown D.W."/>
            <person name="Nagy L.G."/>
            <person name="Floudas D."/>
            <person name="Held B.W."/>
            <person name="Levasseur A."/>
            <person name="Lombard V."/>
            <person name="Morin E."/>
            <person name="Otillar R."/>
            <person name="Lindquist E.A."/>
            <person name="Sun H."/>
            <person name="LaButti K.M."/>
            <person name="Schmutz J."/>
            <person name="Jabbour D."/>
            <person name="Luo H."/>
            <person name="Baker S.E."/>
            <person name="Pisabarro A.G."/>
            <person name="Walton J.D."/>
            <person name="Blanchette R.A."/>
            <person name="Henrissat B."/>
            <person name="Martin F."/>
            <person name="Cullen D."/>
            <person name="Hibbett D.S."/>
            <person name="Grigoriev I.V."/>
        </authorList>
    </citation>
    <scope>NUCLEOTIDE SEQUENCE [LARGE SCALE GENOMIC DNA]</scope>
    <source>
        <strain evidence="8">CBS 339.88</strain>
    </source>
</reference>
<feature type="domain" description="UvrD-like helicase ATP-binding" evidence="6">
    <location>
        <begin position="478"/>
        <end position="858"/>
    </location>
</feature>
<keyword evidence="3 5" id="KW-0347">Helicase</keyword>
<dbReference type="GO" id="GO:0005524">
    <property type="term" value="F:ATP binding"/>
    <property type="evidence" value="ECO:0007669"/>
    <property type="project" value="UniProtKB-UniRule"/>
</dbReference>
<evidence type="ECO:0000256" key="3">
    <source>
        <dbReference type="ARBA" id="ARBA00022806"/>
    </source>
</evidence>
<proteinExistence type="predicted"/>
<dbReference type="Pfam" id="PF00580">
    <property type="entry name" value="UvrD-helicase"/>
    <property type="match status" value="1"/>
</dbReference>
<dbReference type="HOGENOM" id="CLU_001378_0_0_1"/>
<dbReference type="InterPro" id="IPR039904">
    <property type="entry name" value="TRANK1"/>
</dbReference>
<dbReference type="EMBL" id="KL142406">
    <property type="protein sequence ID" value="KDR68695.1"/>
    <property type="molecule type" value="Genomic_DNA"/>
</dbReference>
<sequence length="2209" mass="251924">MSQIRKVTYRAGLFDAKNLITTENIYNALDEFAAAINQSNHVQALDDVLEQSHIVELVLSGNDDIPLQAWILEQFPTSESKAFETSFSCKLLSRLSKSFLFYPSADESIAALLRNHHQTVRLAPEVLQALFDMTLLGDAHQGGPNRVGAPKKFKTKSSQRETKLAGKAARKFSFNEELFTLIDVPVPQTSFAAATATTALLSHLKSILAFYLTGIRTPEIFNTIKESFIPQRRPAELRIVTEPLTSTDDSPPLAPTTDIPAAFPMVQPMKSALYFDSPEGFGAWRILVSSRANKNLREYRRKGKKSFEIIVKKIKELSEGHFSNDNQKRLNGPTTEVPIFEAKMTGDLRLVYQIDCIPEYDADSEVQVVRIFGIYTHAQMDNRLWDYVASQLGRRGREYRERCVQRRSSDKGNVYQPASFHPASRVEKELEEHPIERIPDLAGDDANQLHKILTLEKYITLSQELLDSIEADRDVAFPFEVSGHERTIIQYPSSCYVLGRSGTGKTTTMLFKMLWIERAYRIIGDDFKQPRQVFVTQSRVLAGKVEELFATYFASLATSNASADTRLANLKITGDEIYLKNEDDDADWRSDLPRRFSELDDKHFPLFITVDRLYALIEADLDCGPGNHELNNMLQTQSSVLSPQSASPRGTRGKLVTFDRFLGEYWPHFTQSSLKKKLSPSSVFSEIMGVIKGSLGTLTSADGYLDRQKYEALSFRTQPAFANHRSEIYNIFESYQKIKNSLGDFDASDRTRDVFRSLTKKTLAGQKFDHLYVDEAQDNLLVDALVLRMLCRNPDGLFWAGDTAQTISAGSSFRFDDLKGLMFKFEVQRNLHLAGFVSIRHKPKQPKMFHLAVNYRSHAGIVNCAHSVIELIQEYWPNTIDILAPERGIANGAVPIFYQDIYPEFIRGRHFLSRDTNSRERIELGADQCIIVRNDAAKERLEDEMGKIGLILTIYDSKGLEFNDVFLYNFFHDSTVDVSQWRVVLNAISSSSAQERLSTPKFDVTRHAAICSELKSLYVAITRARNNLRIADESLKGEPMRNFWESRDQIRSCSPDDVLSDFAASSTMEAWAKRAKELFDNQRYALARDSYEKAQKTREASMANAFYLRQVAERTATHRQRDSANNRRNAFKVAAEAFSSCARDTSVHNAKKYYYSLSAGCFEDSGDSLSAAQGYRLAENFTKAARLLYKEKAYEELHDIIIQHGDRIDGDLLETIQDVTRLHFVTRKEFGKAHQLFATVDEEIEYLGDRDLNLAQLDLLLLHGRKTEAANLHLSEGRILEAIDLFIEHNSCEEESMKRAKESVFSGLWQHFSLGGLPLSKQEVPEISQLLDRLNLLDPNSMDQNDLREIEMFRTIASADFHKLSELAATFLDTGNKNAALLCFDYHFTQIPSFKDADIVEMSRTLTQFFDYIHILHDLAFLINPAIDKRVWTLFAIKPDEQENHFVVPSGTLIHCHVSPKRLPEDGQDAALILSGEELLKSFRKCMQDRLLDRVTRENDMCRKAPALFPCLRHIAFGDCEPLTCPLQHGSPDPSLSNQWLEVHLLQVLIYQSIYNIQSRAEMRAQQKFWIGKLHEALNPPYYLLGSSRPLDVDGHPNLRIALTVLIDWVRTVAYDLEYRTSSPESFLSVVMQTADFAFKFDKKEASTYMYRSKFVASSSYIPPRYIREESRQNSLRELLLAFNGKEPSSLLMGVLFIRHVMDASIYIDINVFSAFIERICGLLIVFNQYRWNKTFHGVVLPRSWLNSILLQFDPIEASCQHSGRYWLLLQPLKMLLEALYSSYRCGHLLYGPEMCTIASQDNKIRSVYISRICRVLGLLGYNIKHGRFQAEIHATVTSLRFRPHRGFSRLYSGYVNAQTFGGIIMATRRSLDNSPVDELVQLFFSDLLRFPVCQVSGLPRRLVYTNQEDILPLLKGKLSDQSRTPSPVHPDSNLSHSDIEAQMRDEDQDDDDQGIDDVDIGEDQNFIPETEIPEELYRGHSEEELSAASLIQRKCRIVLERRRLFENPGLEGAIRRWFVLCSKNFQEGRSPSYKIRFLCFIPPLLCSLEALHAAALKKKIKLRKRLRPDSVGSEPLEEVGPALTRLNSLIKGIKLQQHALEPQSDLHQRCNVDELSHCIQEVLRLLFDRQLPVRLPEDVAEKLQFVHLGIQEAQKPESTKKGKRPELNTEDVGNFAYVGDCWENDQELDYDDIEPSTIDDDKCIYGGM</sequence>
<evidence type="ECO:0000256" key="1">
    <source>
        <dbReference type="ARBA" id="ARBA00022741"/>
    </source>
</evidence>